<keyword evidence="2" id="KW-1133">Transmembrane helix</keyword>
<sequence>MRGEQDLVRTLRAAADQVEPLDLTGGVAARRRARRGRRRATVALAAAAVVAVAGGTTAALSGEARRVQPATTVSPSSSPSPQASRPAEELWPRAMATVAARRATGALILPVTALSPTELLLFVPGEPARLDVYDIARRATTATIAELSAIKGATRLGGVAVGPRHVAWYGGTDKSTTFWIAPRAGGTATRVATVPGPVAAFDVTADALVWSPQGGGVYRMPLTGGKPARVPGGDGLTLTAWPWATHRDRNTFANDDRVADLASGRSYDVRAPEGTRFLRCDGRWCVGDLKGRLVAQRPDGTGRHVLPDLRMYSVRPPYAGRYALTAPTGEPEAGGPLAVLYDLETGTRAGLGTRTSATAARPVTGSLLSVTATVTALFWGDADPPKKEWTVLDLLAVTG</sequence>
<feature type="compositionally biased region" description="Low complexity" evidence="1">
    <location>
        <begin position="67"/>
        <end position="84"/>
    </location>
</feature>
<reference evidence="3 4" key="1">
    <citation type="submission" date="2022-04" db="EMBL/GenBank/DDBJ databases">
        <title>Genome draft of Actinomadura sp. ATCC 31491.</title>
        <authorList>
            <person name="Shi X."/>
            <person name="Du Y."/>
        </authorList>
    </citation>
    <scope>NUCLEOTIDE SEQUENCE [LARGE SCALE GENOMIC DNA]</scope>
    <source>
        <strain evidence="3 4">ATCC 31491</strain>
    </source>
</reference>
<feature type="transmembrane region" description="Helical" evidence="2">
    <location>
        <begin position="40"/>
        <end position="60"/>
    </location>
</feature>
<accession>A0ABT0FQ48</accession>
<gene>
    <name evidence="3" type="ORF">MF672_011665</name>
</gene>
<evidence type="ECO:0000256" key="1">
    <source>
        <dbReference type="SAM" id="MobiDB-lite"/>
    </source>
</evidence>
<proteinExistence type="predicted"/>
<comment type="caution">
    <text evidence="3">The sequence shown here is derived from an EMBL/GenBank/DDBJ whole genome shotgun (WGS) entry which is preliminary data.</text>
</comment>
<evidence type="ECO:0000256" key="2">
    <source>
        <dbReference type="SAM" id="Phobius"/>
    </source>
</evidence>
<dbReference type="RefSeq" id="WP_242374065.1">
    <property type="nucleotide sequence ID" value="NZ_JAKRKC020000001.1"/>
</dbReference>
<evidence type="ECO:0000313" key="3">
    <source>
        <dbReference type="EMBL" id="MCK2214442.1"/>
    </source>
</evidence>
<dbReference type="SUPFAM" id="SSF69304">
    <property type="entry name" value="Tricorn protease N-terminal domain"/>
    <property type="match status" value="1"/>
</dbReference>
<keyword evidence="2" id="KW-0812">Transmembrane</keyword>
<feature type="region of interest" description="Disordered" evidence="1">
    <location>
        <begin position="61"/>
        <end position="89"/>
    </location>
</feature>
<evidence type="ECO:0000313" key="4">
    <source>
        <dbReference type="Proteomes" id="UP001317259"/>
    </source>
</evidence>
<keyword evidence="4" id="KW-1185">Reference proteome</keyword>
<keyword evidence="2" id="KW-0472">Membrane</keyword>
<dbReference type="Proteomes" id="UP001317259">
    <property type="component" value="Unassembled WGS sequence"/>
</dbReference>
<name>A0ABT0FQ48_9ACTN</name>
<dbReference type="EMBL" id="JAKRKC020000001">
    <property type="protein sequence ID" value="MCK2214442.1"/>
    <property type="molecule type" value="Genomic_DNA"/>
</dbReference>
<evidence type="ECO:0008006" key="5">
    <source>
        <dbReference type="Google" id="ProtNLM"/>
    </source>
</evidence>
<protein>
    <recommendedName>
        <fullName evidence="5">WD40 repeat domain-containing protein</fullName>
    </recommendedName>
</protein>
<organism evidence="3 4">
    <name type="scientific">Actinomadura luzonensis</name>
    <dbReference type="NCBI Taxonomy" id="2805427"/>
    <lineage>
        <taxon>Bacteria</taxon>
        <taxon>Bacillati</taxon>
        <taxon>Actinomycetota</taxon>
        <taxon>Actinomycetes</taxon>
        <taxon>Streptosporangiales</taxon>
        <taxon>Thermomonosporaceae</taxon>
        <taxon>Actinomadura</taxon>
    </lineage>
</organism>